<protein>
    <submittedName>
        <fullName evidence="17">Cysteine protease XCP1</fullName>
    </submittedName>
</protein>
<reference evidence="17 18" key="1">
    <citation type="journal article" date="2018" name="Nat. Genet.">
        <title>Extensive intraspecific gene order and gene structural variations between Mo17 and other maize genomes.</title>
        <authorList>
            <person name="Sun S."/>
            <person name="Zhou Y."/>
            <person name="Chen J."/>
            <person name="Shi J."/>
            <person name="Zhao H."/>
            <person name="Zhao H."/>
            <person name="Song W."/>
            <person name="Zhang M."/>
            <person name="Cui Y."/>
            <person name="Dong X."/>
            <person name="Liu H."/>
            <person name="Ma X."/>
            <person name="Jiao Y."/>
            <person name="Wang B."/>
            <person name="Wei X."/>
            <person name="Stein J.C."/>
            <person name="Glaubitz J.C."/>
            <person name="Lu F."/>
            <person name="Yu G."/>
            <person name="Liang C."/>
            <person name="Fengler K."/>
            <person name="Li B."/>
            <person name="Rafalski A."/>
            <person name="Schnable P.S."/>
            <person name="Ware D.H."/>
            <person name="Buckler E.S."/>
            <person name="Lai J."/>
        </authorList>
    </citation>
    <scope>NUCLEOTIDE SEQUENCE [LARGE SCALE GENOMIC DNA]</scope>
    <source>
        <strain evidence="18">cv. Missouri 17</strain>
        <tissue evidence="17">Seedling</tissue>
    </source>
</reference>
<evidence type="ECO:0000256" key="6">
    <source>
        <dbReference type="ARBA" id="ARBA00022670"/>
    </source>
</evidence>
<dbReference type="GO" id="GO:0006694">
    <property type="term" value="P:steroid biosynthetic process"/>
    <property type="evidence" value="ECO:0007669"/>
    <property type="project" value="InterPro"/>
</dbReference>
<dbReference type="SMART" id="SM00848">
    <property type="entry name" value="Inhibitor_I29"/>
    <property type="match status" value="1"/>
</dbReference>
<keyword evidence="9 13" id="KW-0472">Membrane</keyword>
<sequence>MEPKLAVAVFVLFLAFAACSANHHHHRDPSVVGYSQEDLALPSSLFRSWSVKHGKLYASPEEKLERYEIFKQNLMHIAETNRKNGSYWLGLNQFADVAHEEFKASYLGLKRALPRAGAPQTRTPTAFRYAAAGSLPWSVDWRYKGAVTPVKNQGKCGSCWAFSSVAAVEGINQIVTGKLVSLSEQELVDCDTTLDHGCEGGTMDLAFAYMMGSQGIHAEDDYPYLMEEGYCKEKQPQANVVTITGYEDVPENSEISLLKALAHQPVSVGIAAGSRDFQFYRGGVFDGACSVELDHALTAVGYGSSYGQNYITMKNSWGKNWGEQGYVRIKMGTGKPEGVCGIYTMASYPVKNATRWGAKYFCNESLFEKRVQSRVQTPSSWSLVVLRADASRGSEVRRQQHGVAPGRPPRLSSAAGGDLYPGEKMHLSANEGIEGLRFAVTGGQGFVGAALSLELLRRGAREVRSLDLRASSSWSQQLLDAGVRIIQGDIRKKDDVRKAFRGVDCVFHLASYGMSGKEMVQTGRSDEVNINGTCNVLDACHEQDVRRLVYVSTYNVVFGGKPIVNGNEALPYFPIEDHVDAYGRSKSVAEQLIVILSSEKIVIHNCSLNNNKNFISACEERHFPRILSLAKLGLAFFKIGDPGVKTDWVYIDNLVLALILASMGLLDDIPDRKGTPVAAGQAYFICDGSPCNTFEFIIKPLFQSLGYSVPQVVLDTSVALAVSRIFLFISTLFYPWLDSKWMPQPLILPAEVYKVGVTHYFSFLKAREELGYVPMVRPHEGLAATISYWQERKRRELDGPTIFTWLAVTIGMLAVFSAACLPPVGPLKWVLDVHLFVFRSMLVIRLVLAVAIALHAGEAVYAWFLARRVDPRNAAGWFWQTFALGYFSLRYLLKRGRA</sequence>
<evidence type="ECO:0000256" key="1">
    <source>
        <dbReference type="ARBA" id="ARBA00004116"/>
    </source>
</evidence>
<keyword evidence="5" id="KW-0926">Vacuole</keyword>
<dbReference type="InterPro" id="IPR002225">
    <property type="entry name" value="3Beta_OHSteriod_DH/Estase"/>
</dbReference>
<comment type="similarity">
    <text evidence="3">Belongs to the peptidase C1 family.</text>
</comment>
<evidence type="ECO:0000256" key="2">
    <source>
        <dbReference type="ARBA" id="ARBA00004236"/>
    </source>
</evidence>
<keyword evidence="11" id="KW-0325">Glycoprotein</keyword>
<evidence type="ECO:0000313" key="17">
    <source>
        <dbReference type="EMBL" id="PWZ21182.1"/>
    </source>
</evidence>
<feature type="transmembrane region" description="Helical" evidence="13">
    <location>
        <begin position="876"/>
        <end position="893"/>
    </location>
</feature>
<dbReference type="Pfam" id="PF00112">
    <property type="entry name" value="Peptidase_C1"/>
    <property type="match status" value="1"/>
</dbReference>
<dbReference type="Pfam" id="PF14934">
    <property type="entry name" value="TMEM254"/>
    <property type="match status" value="1"/>
</dbReference>
<dbReference type="InterPro" id="IPR000169">
    <property type="entry name" value="Pept_cys_AS"/>
</dbReference>
<comment type="subcellular location">
    <subcellularLocation>
        <location evidence="2">Cell membrane</location>
    </subcellularLocation>
    <subcellularLocation>
        <location evidence="1">Vacuole</location>
    </subcellularLocation>
</comment>
<organism evidence="17 18">
    <name type="scientific">Zea mays</name>
    <name type="common">Maize</name>
    <dbReference type="NCBI Taxonomy" id="4577"/>
    <lineage>
        <taxon>Eukaryota</taxon>
        <taxon>Viridiplantae</taxon>
        <taxon>Streptophyta</taxon>
        <taxon>Embryophyta</taxon>
        <taxon>Tracheophyta</taxon>
        <taxon>Spermatophyta</taxon>
        <taxon>Magnoliopsida</taxon>
        <taxon>Liliopsida</taxon>
        <taxon>Poales</taxon>
        <taxon>Poaceae</taxon>
        <taxon>PACMAD clade</taxon>
        <taxon>Panicoideae</taxon>
        <taxon>Andropogonodae</taxon>
        <taxon>Andropogoneae</taxon>
        <taxon>Tripsacinae</taxon>
        <taxon>Zea</taxon>
    </lineage>
</organism>
<evidence type="ECO:0000256" key="13">
    <source>
        <dbReference type="SAM" id="Phobius"/>
    </source>
</evidence>
<dbReference type="InterPro" id="IPR000668">
    <property type="entry name" value="Peptidase_C1A_C"/>
</dbReference>
<evidence type="ECO:0000256" key="8">
    <source>
        <dbReference type="ARBA" id="ARBA00022801"/>
    </source>
</evidence>
<keyword evidence="13" id="KW-1133">Transmembrane helix</keyword>
<dbReference type="GO" id="GO:0016616">
    <property type="term" value="F:oxidoreductase activity, acting on the CH-OH group of donors, NAD or NADP as acceptor"/>
    <property type="evidence" value="ECO:0007669"/>
    <property type="project" value="InterPro"/>
</dbReference>
<dbReference type="Gene3D" id="3.40.50.720">
    <property type="entry name" value="NAD(P)-binding Rossmann-like Domain"/>
    <property type="match status" value="1"/>
</dbReference>
<dbReference type="InterPro" id="IPR013128">
    <property type="entry name" value="Peptidase_C1A"/>
</dbReference>
<dbReference type="InterPro" id="IPR025660">
    <property type="entry name" value="Pept_his_AS"/>
</dbReference>
<dbReference type="SUPFAM" id="SSF54001">
    <property type="entry name" value="Cysteine proteinases"/>
    <property type="match status" value="1"/>
</dbReference>
<dbReference type="GO" id="GO:0006508">
    <property type="term" value="P:proteolysis"/>
    <property type="evidence" value="ECO:0007669"/>
    <property type="project" value="UniProtKB-KW"/>
</dbReference>
<dbReference type="Pfam" id="PF01073">
    <property type="entry name" value="3Beta_HSD"/>
    <property type="match status" value="1"/>
</dbReference>
<dbReference type="InterPro" id="IPR039417">
    <property type="entry name" value="Peptidase_C1A_papain-like"/>
</dbReference>
<dbReference type="EMBL" id="NCVQ01000006">
    <property type="protein sequence ID" value="PWZ21182.1"/>
    <property type="molecule type" value="Genomic_DNA"/>
</dbReference>
<evidence type="ECO:0000259" key="16">
    <source>
        <dbReference type="SMART" id="SM00848"/>
    </source>
</evidence>
<dbReference type="PROSITE" id="PS51257">
    <property type="entry name" value="PROKAR_LIPOPROTEIN"/>
    <property type="match status" value="1"/>
</dbReference>
<feature type="domain" description="Cathepsin propeptide inhibitor" evidence="16">
    <location>
        <begin position="46"/>
        <end position="102"/>
    </location>
</feature>
<keyword evidence="8" id="KW-0378">Hydrolase</keyword>
<evidence type="ECO:0000313" key="18">
    <source>
        <dbReference type="Proteomes" id="UP000251960"/>
    </source>
</evidence>
<feature type="transmembrane region" description="Helical" evidence="13">
    <location>
        <begin position="842"/>
        <end position="864"/>
    </location>
</feature>
<dbReference type="PANTHER" id="PTHR12411">
    <property type="entry name" value="CYSTEINE PROTEASE FAMILY C1-RELATED"/>
    <property type="match status" value="1"/>
</dbReference>
<keyword evidence="6 17" id="KW-0645">Protease</keyword>
<dbReference type="AlphaFoldDB" id="A0A3L6EJF5"/>
<dbReference type="PROSITE" id="PS00639">
    <property type="entry name" value="THIOL_PROTEASE_HIS"/>
    <property type="match status" value="1"/>
</dbReference>
<evidence type="ECO:0000256" key="5">
    <source>
        <dbReference type="ARBA" id="ARBA00022554"/>
    </source>
</evidence>
<evidence type="ECO:0000259" key="15">
    <source>
        <dbReference type="SMART" id="SM00645"/>
    </source>
</evidence>
<dbReference type="InterPro" id="IPR028110">
    <property type="entry name" value="TMEM254"/>
</dbReference>
<evidence type="ECO:0000256" key="9">
    <source>
        <dbReference type="ARBA" id="ARBA00023136"/>
    </source>
</evidence>
<accession>A0A3L6EJF5</accession>
<dbReference type="InterPro" id="IPR025661">
    <property type="entry name" value="Pept_asp_AS"/>
</dbReference>
<dbReference type="GO" id="GO:0010623">
    <property type="term" value="P:programmed cell death involved in cell development"/>
    <property type="evidence" value="ECO:0007669"/>
    <property type="project" value="UniProtKB-ARBA"/>
</dbReference>
<evidence type="ECO:0000256" key="3">
    <source>
        <dbReference type="ARBA" id="ARBA00008455"/>
    </source>
</evidence>
<evidence type="ECO:0000256" key="10">
    <source>
        <dbReference type="ARBA" id="ARBA00023157"/>
    </source>
</evidence>
<gene>
    <name evidence="17" type="primary">XCP1_0</name>
    <name evidence="17" type="ORF">Zm00014a_022712</name>
</gene>
<feature type="transmembrane region" description="Helical" evidence="13">
    <location>
        <begin position="802"/>
        <end position="821"/>
    </location>
</feature>
<dbReference type="GO" id="GO:0005773">
    <property type="term" value="C:vacuole"/>
    <property type="evidence" value="ECO:0007669"/>
    <property type="project" value="UniProtKB-SubCell"/>
</dbReference>
<keyword evidence="4" id="KW-1003">Cell membrane</keyword>
<dbReference type="PROSITE" id="PS00139">
    <property type="entry name" value="THIOL_PROTEASE_CYS"/>
    <property type="match status" value="1"/>
</dbReference>
<dbReference type="SMR" id="A0A3L6EJF5"/>
<keyword evidence="13" id="KW-0812">Transmembrane</keyword>
<dbReference type="Pfam" id="PF08246">
    <property type="entry name" value="Inhibitor_I29"/>
    <property type="match status" value="1"/>
</dbReference>
<dbReference type="SMART" id="SM00645">
    <property type="entry name" value="Pept_C1"/>
    <property type="match status" value="1"/>
</dbReference>
<feature type="domain" description="Peptidase C1A papain C-terminal" evidence="15">
    <location>
        <begin position="135"/>
        <end position="350"/>
    </location>
</feature>
<feature type="signal peptide" evidence="14">
    <location>
        <begin position="1"/>
        <end position="21"/>
    </location>
</feature>
<dbReference type="InterPro" id="IPR038765">
    <property type="entry name" value="Papain-like_cys_pep_sf"/>
</dbReference>
<dbReference type="GO" id="GO:0008234">
    <property type="term" value="F:cysteine-type peptidase activity"/>
    <property type="evidence" value="ECO:0007669"/>
    <property type="project" value="InterPro"/>
</dbReference>
<dbReference type="InterPro" id="IPR013201">
    <property type="entry name" value="Prot_inhib_I29"/>
</dbReference>
<dbReference type="Proteomes" id="UP000251960">
    <property type="component" value="Chromosome 5"/>
</dbReference>
<comment type="caution">
    <text evidence="17">The sequence shown here is derived from an EMBL/GenBank/DDBJ whole genome shotgun (WGS) entry which is preliminary data.</text>
</comment>
<feature type="region of interest" description="Disordered" evidence="12">
    <location>
        <begin position="394"/>
        <end position="414"/>
    </location>
</feature>
<keyword evidence="10" id="KW-1015">Disulfide bond</keyword>
<dbReference type="SUPFAM" id="SSF51735">
    <property type="entry name" value="NAD(P)-binding Rossmann-fold domains"/>
    <property type="match status" value="1"/>
</dbReference>
<evidence type="ECO:0000256" key="4">
    <source>
        <dbReference type="ARBA" id="ARBA00022475"/>
    </source>
</evidence>
<dbReference type="ExpressionAtlas" id="A0A3L6EJF5">
    <property type="expression patterns" value="baseline and differential"/>
</dbReference>
<dbReference type="PRINTS" id="PR00705">
    <property type="entry name" value="PAPAIN"/>
</dbReference>
<dbReference type="CDD" id="cd02248">
    <property type="entry name" value="Peptidase_C1A"/>
    <property type="match status" value="1"/>
</dbReference>
<keyword evidence="7 14" id="KW-0732">Signal</keyword>
<evidence type="ECO:0000256" key="12">
    <source>
        <dbReference type="SAM" id="MobiDB-lite"/>
    </source>
</evidence>
<dbReference type="FunFam" id="3.90.70.10:FF:000055">
    <property type="entry name" value="cysteine protease XCP2"/>
    <property type="match status" value="1"/>
</dbReference>
<evidence type="ECO:0000256" key="14">
    <source>
        <dbReference type="SAM" id="SignalP"/>
    </source>
</evidence>
<feature type="chain" id="PRO_5017929151" evidence="14">
    <location>
        <begin position="22"/>
        <end position="898"/>
    </location>
</feature>
<name>A0A3L6EJF5_MAIZE</name>
<dbReference type="Gene3D" id="3.90.70.10">
    <property type="entry name" value="Cysteine proteinases"/>
    <property type="match status" value="1"/>
</dbReference>
<evidence type="ECO:0000256" key="7">
    <source>
        <dbReference type="ARBA" id="ARBA00022729"/>
    </source>
</evidence>
<dbReference type="GO" id="GO:0005886">
    <property type="term" value="C:plasma membrane"/>
    <property type="evidence" value="ECO:0007669"/>
    <property type="project" value="UniProtKB-SubCell"/>
</dbReference>
<proteinExistence type="inferred from homology"/>
<dbReference type="PROSITE" id="PS00640">
    <property type="entry name" value="THIOL_PROTEASE_ASN"/>
    <property type="match status" value="1"/>
</dbReference>
<evidence type="ECO:0000256" key="11">
    <source>
        <dbReference type="ARBA" id="ARBA00023180"/>
    </source>
</evidence>
<dbReference type="InterPro" id="IPR036291">
    <property type="entry name" value="NAD(P)-bd_dom_sf"/>
</dbReference>